<evidence type="ECO:0000259" key="2">
    <source>
        <dbReference type="SMART" id="SM00743"/>
    </source>
</evidence>
<dbReference type="InterPro" id="IPR008395">
    <property type="entry name" value="Agenet-like_dom"/>
</dbReference>
<dbReference type="Proteomes" id="UP000594638">
    <property type="component" value="Unassembled WGS sequence"/>
</dbReference>
<protein>
    <recommendedName>
        <fullName evidence="2">Agenet domain-containing protein</fullName>
    </recommendedName>
</protein>
<dbReference type="SMART" id="SM00743">
    <property type="entry name" value="Agenet"/>
    <property type="match status" value="4"/>
</dbReference>
<sequence>MADIDEDTVAHYFYKGAEVEISSKEEGFQGSWYAGTVLSHRKSKRNSCMKVLVKYKTLFKDDGTRRLREEVDVLQLRPAPPPENRCSFESSENVDAYYHDGWWEGVITEVLREDKYKVFFRGSREQKNFKASQLRRHHEWAVGKWLPPFEPGFDKSPPLKRPKVEGVSMSTKVKPKKKTADNNFSPGTTIKIRSDEDRCQDASFAATSVKKSGPSEVSVATEVKSNKERILNNFCPGAPVEVSSDEDGFEGAWFPATIVKKLRKNKYLIEYQTLRNDNDTEFLREEVDTSHIRPCPPDIELLDRFEVLEKVEALYNDIWWVGVISKVRKNDKYNVYFRSSDEELGFNHSRLRAHQEWINGKWVFPSQVQFPEHSDLHSSEHTLNYGVCVEDQV</sequence>
<feature type="domain" description="Agenet" evidence="2">
    <location>
        <begin position="86"/>
        <end position="142"/>
    </location>
</feature>
<reference evidence="3 4" key="1">
    <citation type="submission" date="2019-12" db="EMBL/GenBank/DDBJ databases">
        <authorList>
            <person name="Alioto T."/>
            <person name="Alioto T."/>
            <person name="Gomez Garrido J."/>
        </authorList>
    </citation>
    <scope>NUCLEOTIDE SEQUENCE [LARGE SCALE GENOMIC DNA]</scope>
</reference>
<dbReference type="PANTHER" id="PTHR31917:SF147">
    <property type="entry name" value="AGENET DOMAIN-CONTAINING PROTEIN"/>
    <property type="match status" value="1"/>
</dbReference>
<feature type="domain" description="Agenet" evidence="2">
    <location>
        <begin position="11"/>
        <end position="84"/>
    </location>
</feature>
<dbReference type="Gramene" id="OE9A026426T4">
    <property type="protein sequence ID" value="OE9A026426C4"/>
    <property type="gene ID" value="OE9A026426"/>
</dbReference>
<feature type="domain" description="Agenet" evidence="2">
    <location>
        <begin position="303"/>
        <end position="359"/>
    </location>
</feature>
<dbReference type="AlphaFoldDB" id="A0A8S0R2R7"/>
<dbReference type="EMBL" id="CACTIH010002061">
    <property type="protein sequence ID" value="CAA2972658.1"/>
    <property type="molecule type" value="Genomic_DNA"/>
</dbReference>
<dbReference type="OrthoDB" id="2020707at2759"/>
<keyword evidence="4" id="KW-1185">Reference proteome</keyword>
<evidence type="ECO:0000313" key="4">
    <source>
        <dbReference type="Proteomes" id="UP000594638"/>
    </source>
</evidence>
<dbReference type="Pfam" id="PF05641">
    <property type="entry name" value="Agenet"/>
    <property type="match status" value="3"/>
</dbReference>
<dbReference type="InterPro" id="IPR014002">
    <property type="entry name" value="Agenet_dom_plant"/>
</dbReference>
<accession>A0A8S0R2R7</accession>
<dbReference type="Gene3D" id="2.30.30.140">
    <property type="match status" value="1"/>
</dbReference>
<feature type="region of interest" description="Disordered" evidence="1">
    <location>
        <begin position="156"/>
        <end position="190"/>
    </location>
</feature>
<gene>
    <name evidence="3" type="ORF">OLEA9_A026426</name>
</gene>
<evidence type="ECO:0000313" key="3">
    <source>
        <dbReference type="EMBL" id="CAA2972658.1"/>
    </source>
</evidence>
<organism evidence="3 4">
    <name type="scientific">Olea europaea subsp. europaea</name>
    <dbReference type="NCBI Taxonomy" id="158383"/>
    <lineage>
        <taxon>Eukaryota</taxon>
        <taxon>Viridiplantae</taxon>
        <taxon>Streptophyta</taxon>
        <taxon>Embryophyta</taxon>
        <taxon>Tracheophyta</taxon>
        <taxon>Spermatophyta</taxon>
        <taxon>Magnoliopsida</taxon>
        <taxon>eudicotyledons</taxon>
        <taxon>Gunneridae</taxon>
        <taxon>Pentapetalae</taxon>
        <taxon>asterids</taxon>
        <taxon>lamiids</taxon>
        <taxon>Lamiales</taxon>
        <taxon>Oleaceae</taxon>
        <taxon>Oleeae</taxon>
        <taxon>Olea</taxon>
    </lineage>
</organism>
<dbReference type="CDD" id="cd20406">
    <property type="entry name" value="Tudor_Agenet_AtDUF_rpt2_4"/>
    <property type="match status" value="2"/>
</dbReference>
<dbReference type="PANTHER" id="PTHR31917">
    <property type="entry name" value="AGENET DOMAIN-CONTAINING PROTEIN-RELATED"/>
    <property type="match status" value="1"/>
</dbReference>
<dbReference type="CDD" id="cd20405">
    <property type="entry name" value="Tudor_Agenet_AtDUF_rpt1_3"/>
    <property type="match status" value="2"/>
</dbReference>
<name>A0A8S0R2R7_OLEEU</name>
<proteinExistence type="predicted"/>
<comment type="caution">
    <text evidence="3">The sequence shown here is derived from an EMBL/GenBank/DDBJ whole genome shotgun (WGS) entry which is preliminary data.</text>
</comment>
<feature type="domain" description="Agenet" evidence="2">
    <location>
        <begin position="232"/>
        <end position="300"/>
    </location>
</feature>
<evidence type="ECO:0000256" key="1">
    <source>
        <dbReference type="SAM" id="MobiDB-lite"/>
    </source>
</evidence>